<dbReference type="Pfam" id="PF13743">
    <property type="entry name" value="Thioredoxin_5"/>
    <property type="match status" value="1"/>
</dbReference>
<dbReference type="STRING" id="883113.HMPREF9708_00423"/>
<evidence type="ECO:0000313" key="2">
    <source>
        <dbReference type="Proteomes" id="UP000006190"/>
    </source>
</evidence>
<dbReference type="PATRIC" id="fig|883113.3.peg.426"/>
<sequence>MSNYLIDYHVNGHPNYFDFYLFVNPLGRKCYAFEQEILKVKTLISSKINLNILCIHNESVINDFIQRLGYQPGNLALRNELYTKLYQSALAIKAASFQGKRKGRNFLMAFQKEICAELSRVSEETIYSIAEDCQLDLDLFDEDFHSDFVKELYFKDLRIAKSMGVKRTPTLVIFDSMNERAGFIIDKAFSHEAVLEQLDMMMYHQCHSNMISTTHDKHPLTLLRNL</sequence>
<dbReference type="InterPro" id="IPR036249">
    <property type="entry name" value="Thioredoxin-like_sf"/>
</dbReference>
<dbReference type="OrthoDB" id="2156137at2"/>
<accession>H3NHZ5</accession>
<name>H3NHZ5_9LACT</name>
<dbReference type="SUPFAM" id="SSF52833">
    <property type="entry name" value="Thioredoxin-like"/>
    <property type="match status" value="1"/>
</dbReference>
<dbReference type="AlphaFoldDB" id="H3NHZ5"/>
<dbReference type="Proteomes" id="UP000006190">
    <property type="component" value="Unassembled WGS sequence"/>
</dbReference>
<evidence type="ECO:0000313" key="1">
    <source>
        <dbReference type="EMBL" id="EHR37794.1"/>
    </source>
</evidence>
<dbReference type="eggNOG" id="COG2761">
    <property type="taxonomic scope" value="Bacteria"/>
</dbReference>
<proteinExistence type="predicted"/>
<gene>
    <name evidence="1" type="ORF">HMPREF9708_00423</name>
</gene>
<dbReference type="RefSeq" id="WP_006308389.1">
    <property type="nucleotide sequence ID" value="NZ_JH601133.1"/>
</dbReference>
<dbReference type="EMBL" id="AGEG01000003">
    <property type="protein sequence ID" value="EHR37794.1"/>
    <property type="molecule type" value="Genomic_DNA"/>
</dbReference>
<comment type="caution">
    <text evidence="1">The sequence shown here is derived from an EMBL/GenBank/DDBJ whole genome shotgun (WGS) entry which is preliminary data.</text>
</comment>
<evidence type="ECO:0008006" key="3">
    <source>
        <dbReference type="Google" id="ProtNLM"/>
    </source>
</evidence>
<dbReference type="Gene3D" id="3.40.30.10">
    <property type="entry name" value="Glutaredoxin"/>
    <property type="match status" value="1"/>
</dbReference>
<reference evidence="1 2" key="1">
    <citation type="submission" date="2012-01" db="EMBL/GenBank/DDBJ databases">
        <title>The Genome Sequence of Facklamia languida CCUG 37842.</title>
        <authorList>
            <consortium name="The Broad Institute Genome Sequencing Platform"/>
            <person name="Earl A."/>
            <person name="Ward D."/>
            <person name="Feldgarden M."/>
            <person name="Gevers D."/>
            <person name="Huys G."/>
            <person name="Young S.K."/>
            <person name="Zeng Q."/>
            <person name="Gargeya S."/>
            <person name="Fitzgerald M."/>
            <person name="Haas B."/>
            <person name="Abouelleil A."/>
            <person name="Alvarado L."/>
            <person name="Arachchi H.M."/>
            <person name="Berlin A."/>
            <person name="Chapman S.B."/>
            <person name="Gearin G."/>
            <person name="Goldberg J."/>
            <person name="Griggs A."/>
            <person name="Gujja S."/>
            <person name="Hansen M."/>
            <person name="Heiman D."/>
            <person name="Howarth C."/>
            <person name="Larimer J."/>
            <person name="Lui A."/>
            <person name="MacDonald P.J.P."/>
            <person name="McCowen C."/>
            <person name="Montmayeur A."/>
            <person name="Murphy C."/>
            <person name="Neiman D."/>
            <person name="Pearson M."/>
            <person name="Priest M."/>
            <person name="Roberts A."/>
            <person name="Saif S."/>
            <person name="Shea T."/>
            <person name="Sisk P."/>
            <person name="Stolte C."/>
            <person name="Sykes S."/>
            <person name="Wortman J."/>
            <person name="Nusbaum C."/>
            <person name="Birren B."/>
        </authorList>
    </citation>
    <scope>NUCLEOTIDE SEQUENCE [LARGE SCALE GENOMIC DNA]</scope>
    <source>
        <strain evidence="1 2">CCUG 37842</strain>
    </source>
</reference>
<organism evidence="1 2">
    <name type="scientific">Facklamia languida CCUG 37842</name>
    <dbReference type="NCBI Taxonomy" id="883113"/>
    <lineage>
        <taxon>Bacteria</taxon>
        <taxon>Bacillati</taxon>
        <taxon>Bacillota</taxon>
        <taxon>Bacilli</taxon>
        <taxon>Lactobacillales</taxon>
        <taxon>Aerococcaceae</taxon>
        <taxon>Facklamia</taxon>
    </lineage>
</organism>
<keyword evidence="2" id="KW-1185">Reference proteome</keyword>
<dbReference type="HOGENOM" id="CLU_093802_0_0_9"/>
<protein>
    <recommendedName>
        <fullName evidence="3">Dithiol-disulfide isomerase</fullName>
    </recommendedName>
</protein>